<comment type="subcellular location">
    <subcellularLocation>
        <location evidence="2">Cytoplasm</location>
        <location evidence="2">Cytoskeleton</location>
        <location evidence="2">Microtubule organizing center</location>
        <location evidence="2">Centrosome</location>
        <location evidence="2">Centriole</location>
    </subcellularLocation>
    <subcellularLocation>
        <location evidence="3">Golgi apparatus</location>
    </subcellularLocation>
</comment>
<dbReference type="SUPFAM" id="SSF101262">
    <property type="entry name" value="Methenyltetrahydrofolate cyclohydrolase-like"/>
    <property type="match status" value="1"/>
</dbReference>
<dbReference type="EC" id="2.1.2.5" evidence="7"/>
<dbReference type="EMBL" id="JANPWB010000005">
    <property type="protein sequence ID" value="KAJ1187906.1"/>
    <property type="molecule type" value="Genomic_DNA"/>
</dbReference>
<evidence type="ECO:0000256" key="15">
    <source>
        <dbReference type="ARBA" id="ARBA00023212"/>
    </source>
</evidence>
<comment type="function">
    <text evidence="1">Binds and promotes bundling of vimentin filaments originating from the Golgi.</text>
</comment>
<dbReference type="GO" id="GO:0030412">
    <property type="term" value="F:formimidoyltetrahydrofolate cyclodeaminase activity"/>
    <property type="evidence" value="ECO:0007669"/>
    <property type="project" value="UniProtKB-EC"/>
</dbReference>
<dbReference type="SMART" id="SM01222">
    <property type="entry name" value="FTCD_N"/>
    <property type="match status" value="1"/>
</dbReference>
<dbReference type="Pfam" id="PF07837">
    <property type="entry name" value="FTCD_N"/>
    <property type="match status" value="1"/>
</dbReference>
<dbReference type="InterPro" id="IPR051623">
    <property type="entry name" value="FTCD"/>
</dbReference>
<dbReference type="SUPFAM" id="SSF55116">
    <property type="entry name" value="Formiminotransferase domain of formiminotransferase-cyclodeaminase"/>
    <property type="match status" value="2"/>
</dbReference>
<accession>A0AAV7UGS9</accession>
<keyword evidence="14" id="KW-0333">Golgi apparatus</keyword>
<evidence type="ECO:0000256" key="12">
    <source>
        <dbReference type="ARBA" id="ARBA00022808"/>
    </source>
</evidence>
<comment type="similarity">
    <text evidence="6">In the C-terminal section; belongs to the cyclodeaminase/cyclohydrolase family.</text>
</comment>
<dbReference type="InterPro" id="IPR012886">
    <property type="entry name" value="Formiminotransferase_N"/>
</dbReference>
<dbReference type="GO" id="GO:0005794">
    <property type="term" value="C:Golgi apparatus"/>
    <property type="evidence" value="ECO:0007669"/>
    <property type="project" value="UniProtKB-SubCell"/>
</dbReference>
<keyword evidence="11" id="KW-0808">Transferase</keyword>
<keyword evidence="17" id="KW-0511">Multifunctional enzyme</keyword>
<evidence type="ECO:0000256" key="9">
    <source>
        <dbReference type="ARBA" id="ARBA00017787"/>
    </source>
</evidence>
<dbReference type="PANTHER" id="PTHR12234:SF0">
    <property type="entry name" value="FORMIMIDOYLTRANSFERASE-CYCLODEAMINASE"/>
    <property type="match status" value="1"/>
</dbReference>
<evidence type="ECO:0000313" key="24">
    <source>
        <dbReference type="Proteomes" id="UP001066276"/>
    </source>
</evidence>
<evidence type="ECO:0000256" key="2">
    <source>
        <dbReference type="ARBA" id="ARBA00004114"/>
    </source>
</evidence>
<evidence type="ECO:0000256" key="11">
    <source>
        <dbReference type="ARBA" id="ARBA00022679"/>
    </source>
</evidence>
<dbReference type="EC" id="4.3.1.4" evidence="8"/>
<dbReference type="PANTHER" id="PTHR12234">
    <property type="entry name" value="FORMIMINOTRANSFERASE-CYCLODEAMINASE"/>
    <property type="match status" value="1"/>
</dbReference>
<evidence type="ECO:0000256" key="14">
    <source>
        <dbReference type="ARBA" id="ARBA00023034"/>
    </source>
</evidence>
<dbReference type="Gene3D" id="3.30.70.670">
    <property type="entry name" value="Formiminotransferase, C-terminal subdomain"/>
    <property type="match status" value="1"/>
</dbReference>
<evidence type="ECO:0000256" key="17">
    <source>
        <dbReference type="ARBA" id="ARBA00023268"/>
    </source>
</evidence>
<dbReference type="Pfam" id="PF04961">
    <property type="entry name" value="FTCD_C"/>
    <property type="match status" value="1"/>
</dbReference>
<keyword evidence="13" id="KW-0290">Folate-binding</keyword>
<comment type="function">
    <text evidence="18">Folate-dependent enzyme, that displays both transferase and deaminase activity. Serves to channel one-carbon units from formiminoglutamate to the folate pool.</text>
</comment>
<evidence type="ECO:0000256" key="19">
    <source>
        <dbReference type="ARBA" id="ARBA00025915"/>
    </source>
</evidence>
<dbReference type="InterPro" id="IPR007044">
    <property type="entry name" value="Cyclodeamin/CycHdrlase"/>
</dbReference>
<evidence type="ECO:0000259" key="21">
    <source>
        <dbReference type="SMART" id="SM01221"/>
    </source>
</evidence>
<evidence type="ECO:0000313" key="23">
    <source>
        <dbReference type="EMBL" id="KAJ1187906.1"/>
    </source>
</evidence>
<feature type="domain" description="Formiminotransferase C-terminal subdomain" evidence="21">
    <location>
        <begin position="181"/>
        <end position="325"/>
    </location>
</feature>
<evidence type="ECO:0000256" key="10">
    <source>
        <dbReference type="ARBA" id="ARBA00022490"/>
    </source>
</evidence>
<dbReference type="FunFam" id="3.30.990.10:FF:000001">
    <property type="entry name" value="Formimidoyltransferase cyclodeaminase"/>
    <property type="match status" value="1"/>
</dbReference>
<gene>
    <name evidence="23" type="ORF">NDU88_004671</name>
</gene>
<comment type="similarity">
    <text evidence="5">In the N-terminal section; belongs to the formiminotransferase family.</text>
</comment>
<dbReference type="InterPro" id="IPR037064">
    <property type="entry name" value="Formiminotransferase_N_sf"/>
</dbReference>
<evidence type="ECO:0000256" key="3">
    <source>
        <dbReference type="ARBA" id="ARBA00004555"/>
    </source>
</evidence>
<organism evidence="23 24">
    <name type="scientific">Pleurodeles waltl</name>
    <name type="common">Iberian ribbed newt</name>
    <dbReference type="NCBI Taxonomy" id="8319"/>
    <lineage>
        <taxon>Eukaryota</taxon>
        <taxon>Metazoa</taxon>
        <taxon>Chordata</taxon>
        <taxon>Craniata</taxon>
        <taxon>Vertebrata</taxon>
        <taxon>Euteleostomi</taxon>
        <taxon>Amphibia</taxon>
        <taxon>Batrachia</taxon>
        <taxon>Caudata</taxon>
        <taxon>Salamandroidea</taxon>
        <taxon>Salamandridae</taxon>
        <taxon>Pleurodelinae</taxon>
        <taxon>Pleurodeles</taxon>
    </lineage>
</organism>
<dbReference type="Gene3D" id="1.20.120.680">
    <property type="entry name" value="Formiminotetrahydrofolate cyclodeaminase monomer, up-and-down helical bundle"/>
    <property type="match status" value="1"/>
</dbReference>
<dbReference type="InterPro" id="IPR037070">
    <property type="entry name" value="Formiminotransferase_C_sf"/>
</dbReference>
<evidence type="ECO:0000256" key="20">
    <source>
        <dbReference type="ARBA" id="ARBA00030029"/>
    </source>
</evidence>
<evidence type="ECO:0000256" key="18">
    <source>
        <dbReference type="ARBA" id="ARBA00025506"/>
    </source>
</evidence>
<evidence type="ECO:0000259" key="22">
    <source>
        <dbReference type="SMART" id="SM01222"/>
    </source>
</evidence>
<dbReference type="FunFam" id="1.20.120.680:FF:000001">
    <property type="entry name" value="Formimidoyltransferase cyclodeaminase"/>
    <property type="match status" value="1"/>
</dbReference>
<evidence type="ECO:0000256" key="13">
    <source>
        <dbReference type="ARBA" id="ARBA00022954"/>
    </source>
</evidence>
<dbReference type="InterPro" id="IPR004227">
    <property type="entry name" value="Formiminotransferase_cat"/>
</dbReference>
<dbReference type="InterPro" id="IPR022384">
    <property type="entry name" value="FormiminoTrfase_cat_dom_sf"/>
</dbReference>
<sequence>MSQLVECVPNFSEGRSKEVIDAIGSAISQTEGCLLLDVDPGPSTNRTVYTFVGSPQAVVEGALNAAKAAFPLIDMTRHSGEHPRMGALDVCPFIPVRNVSMEECICCANRFGQKLASELGVPVYLYGEAARQESRRSLPAIRSGEYEALPDKLKKPEWVPDFGPDTFVPSWGASVTGARKFLIAYNINLLSTKELAHRIALNIREQGRGKDQPGRLKKVQGIGWYLDEVNLAQISTNLLDFEITPLHAVYEEVCKDAKDLDLPVVGSQLVGLVPLKALLDTADYYIQKENLFILEEEHKIRLVISRLGLDSLAPFIPKERIIEYMVQDDASNVSLVSCSLRAFVAHVGARSPAPGGGSVAAAISAMGAALGSMVGQMTYGKRQFEELDQVMRSLILPLHKGMKELLPMVDADSNAFSSYMAAMKLPRSTAEEKASREAAMQEGLKKAIAVPLSLAQKVNRLWSPLQEMAKHGNIACKSDIQVAAKALETGVFGAYFNVLINLKDITDEDFKAQMKEQVSSLLKEAKRSSAAVLETAEARGQ</sequence>
<dbReference type="FunFam" id="3.30.70.670:FF:000001">
    <property type="entry name" value="Formimidoyltransferase cyclodeaminase"/>
    <property type="match status" value="1"/>
</dbReference>
<dbReference type="Pfam" id="PF02971">
    <property type="entry name" value="FTCD"/>
    <property type="match status" value="1"/>
</dbReference>
<proteinExistence type="inferred from homology"/>
<feature type="domain" description="Formiminotransferase N-terminal subdomain" evidence="22">
    <location>
        <begin position="3"/>
        <end position="180"/>
    </location>
</feature>
<keyword evidence="24" id="KW-1185">Reference proteome</keyword>
<dbReference type="Gene3D" id="3.30.990.10">
    <property type="entry name" value="Formiminotransferase, N-terminal subdomain"/>
    <property type="match status" value="1"/>
</dbReference>
<comment type="caution">
    <text evidence="23">The sequence shown here is derived from an EMBL/GenBank/DDBJ whole genome shotgun (WGS) entry which is preliminary data.</text>
</comment>
<dbReference type="Proteomes" id="UP001066276">
    <property type="component" value="Chromosome 3_1"/>
</dbReference>
<dbReference type="InterPro" id="IPR036178">
    <property type="entry name" value="Formintransfe-cycloase-like_sf"/>
</dbReference>
<comment type="pathway">
    <text evidence="4">Amino-acid degradation; L-histidine degradation into L-glutamate; L-glutamate from N-formimidoyl-L-glutamate (transferase route): step 1/1.</text>
</comment>
<keyword evidence="15" id="KW-0206">Cytoskeleton</keyword>
<dbReference type="GO" id="GO:0005814">
    <property type="term" value="C:centriole"/>
    <property type="evidence" value="ECO:0007669"/>
    <property type="project" value="UniProtKB-SubCell"/>
</dbReference>
<protein>
    <recommendedName>
        <fullName evidence="9">Formimidoyltransferase-cyclodeaminase</fullName>
        <ecNumber evidence="7">2.1.2.5</ecNumber>
        <ecNumber evidence="8">4.3.1.4</ecNumber>
    </recommendedName>
    <alternativeName>
        <fullName evidence="20">Formiminotransferase-cyclodeaminase</fullName>
    </alternativeName>
</protein>
<dbReference type="InterPro" id="IPR013802">
    <property type="entry name" value="Formiminotransferase_C"/>
</dbReference>
<evidence type="ECO:0000256" key="16">
    <source>
        <dbReference type="ARBA" id="ARBA00023239"/>
    </source>
</evidence>
<reference evidence="23" key="1">
    <citation type="journal article" date="2022" name="bioRxiv">
        <title>Sequencing and chromosome-scale assembly of the giantPleurodeles waltlgenome.</title>
        <authorList>
            <person name="Brown T."/>
            <person name="Elewa A."/>
            <person name="Iarovenko S."/>
            <person name="Subramanian E."/>
            <person name="Araus A.J."/>
            <person name="Petzold A."/>
            <person name="Susuki M."/>
            <person name="Suzuki K.-i.T."/>
            <person name="Hayashi T."/>
            <person name="Toyoda A."/>
            <person name="Oliveira C."/>
            <person name="Osipova E."/>
            <person name="Leigh N.D."/>
            <person name="Simon A."/>
            <person name="Yun M.H."/>
        </authorList>
    </citation>
    <scope>NUCLEOTIDE SEQUENCE</scope>
    <source>
        <strain evidence="23">20211129_DDA</strain>
        <tissue evidence="23">Liver</tissue>
    </source>
</reference>
<dbReference type="GO" id="GO:0006547">
    <property type="term" value="P:L-histidine metabolic process"/>
    <property type="evidence" value="ECO:0007669"/>
    <property type="project" value="UniProtKB-KW"/>
</dbReference>
<keyword evidence="12" id="KW-0369">Histidine metabolism</keyword>
<evidence type="ECO:0000256" key="8">
    <source>
        <dbReference type="ARBA" id="ARBA00012998"/>
    </source>
</evidence>
<evidence type="ECO:0000256" key="1">
    <source>
        <dbReference type="ARBA" id="ARBA00002680"/>
    </source>
</evidence>
<comment type="subunit">
    <text evidence="19">Homooctamer, including four polyglutamate binding sites. The subunits are arranged as a tetramer of dimers, and form a planar ring-shaped structure.</text>
</comment>
<dbReference type="SMART" id="SM01221">
    <property type="entry name" value="FTCD"/>
    <property type="match status" value="1"/>
</dbReference>
<evidence type="ECO:0000256" key="7">
    <source>
        <dbReference type="ARBA" id="ARBA00012252"/>
    </source>
</evidence>
<dbReference type="AlphaFoldDB" id="A0AAV7UGS9"/>
<dbReference type="GO" id="GO:0005542">
    <property type="term" value="F:folic acid binding"/>
    <property type="evidence" value="ECO:0007669"/>
    <property type="project" value="UniProtKB-KW"/>
</dbReference>
<evidence type="ECO:0000256" key="6">
    <source>
        <dbReference type="ARBA" id="ARBA00010825"/>
    </source>
</evidence>
<dbReference type="GO" id="GO:0030409">
    <property type="term" value="F:glutamate formimidoyltransferase activity"/>
    <property type="evidence" value="ECO:0007669"/>
    <property type="project" value="UniProtKB-EC"/>
</dbReference>
<name>A0AAV7UGS9_PLEWA</name>
<evidence type="ECO:0000256" key="5">
    <source>
        <dbReference type="ARBA" id="ARBA00008297"/>
    </source>
</evidence>
<keyword evidence="16" id="KW-0456">Lyase</keyword>
<evidence type="ECO:0000256" key="4">
    <source>
        <dbReference type="ARBA" id="ARBA00005082"/>
    </source>
</evidence>
<keyword evidence="10" id="KW-0963">Cytoplasm</keyword>
<dbReference type="NCBIfam" id="TIGR02024">
    <property type="entry name" value="FtcD"/>
    <property type="match status" value="1"/>
</dbReference>